<sequence>MDFNDADDTLDATQDTATVLEKVDEECPNAVEAVVPPTLDHPYCENKSTRATSTQPSTMRNQNKAEKPRPHKMKTGSIFHIVTLTLSFQYHILIKLIYPIYHPSSHSSNPHAVLDINDLATIFRHDDDENKIKQYEHIHRVKHLSIPDPVERIISLQAENQRLRNLV</sequence>
<evidence type="ECO:0000256" key="1">
    <source>
        <dbReference type="SAM" id="MobiDB-lite"/>
    </source>
</evidence>
<feature type="compositionally biased region" description="Polar residues" evidence="1">
    <location>
        <begin position="49"/>
        <end position="62"/>
    </location>
</feature>
<accession>T1L5H2</accession>
<dbReference type="Proteomes" id="UP000015104">
    <property type="component" value="Unassembled WGS sequence"/>
</dbReference>
<reference evidence="3" key="1">
    <citation type="submission" date="2011-08" db="EMBL/GenBank/DDBJ databases">
        <authorList>
            <person name="Rombauts S."/>
        </authorList>
    </citation>
    <scope>NUCLEOTIDE SEQUENCE</scope>
    <source>
        <strain evidence="3">London</strain>
    </source>
</reference>
<keyword evidence="3" id="KW-1185">Reference proteome</keyword>
<protein>
    <submittedName>
        <fullName evidence="2">Uncharacterized protein</fullName>
    </submittedName>
</protein>
<feature type="region of interest" description="Disordered" evidence="1">
    <location>
        <begin position="38"/>
        <end position="71"/>
    </location>
</feature>
<dbReference type="EMBL" id="CAEY01001288">
    <property type="status" value="NOT_ANNOTATED_CDS"/>
    <property type="molecule type" value="Genomic_DNA"/>
</dbReference>
<dbReference type="HOGENOM" id="CLU_1596617_0_0_1"/>
<organism evidence="2 3">
    <name type="scientific">Tetranychus urticae</name>
    <name type="common">Two-spotted spider mite</name>
    <dbReference type="NCBI Taxonomy" id="32264"/>
    <lineage>
        <taxon>Eukaryota</taxon>
        <taxon>Metazoa</taxon>
        <taxon>Ecdysozoa</taxon>
        <taxon>Arthropoda</taxon>
        <taxon>Chelicerata</taxon>
        <taxon>Arachnida</taxon>
        <taxon>Acari</taxon>
        <taxon>Acariformes</taxon>
        <taxon>Trombidiformes</taxon>
        <taxon>Prostigmata</taxon>
        <taxon>Eleutherengona</taxon>
        <taxon>Raphignathae</taxon>
        <taxon>Tetranychoidea</taxon>
        <taxon>Tetranychidae</taxon>
        <taxon>Tetranychus</taxon>
    </lineage>
</organism>
<name>T1L5H2_TETUR</name>
<evidence type="ECO:0000313" key="3">
    <source>
        <dbReference type="Proteomes" id="UP000015104"/>
    </source>
</evidence>
<proteinExistence type="predicted"/>
<dbReference type="AlphaFoldDB" id="T1L5H2"/>
<evidence type="ECO:0000313" key="2">
    <source>
        <dbReference type="EnsemblMetazoa" id="tetur47g00020.1"/>
    </source>
</evidence>
<dbReference type="EnsemblMetazoa" id="tetur47g00020.1">
    <property type="protein sequence ID" value="tetur47g00020.1"/>
    <property type="gene ID" value="tetur47g00020"/>
</dbReference>
<reference evidence="2" key="2">
    <citation type="submission" date="2015-06" db="UniProtKB">
        <authorList>
            <consortium name="EnsemblMetazoa"/>
        </authorList>
    </citation>
    <scope>IDENTIFICATION</scope>
</reference>